<comment type="caution">
    <text evidence="1">The sequence shown here is derived from an EMBL/GenBank/DDBJ whole genome shotgun (WGS) entry which is preliminary data.</text>
</comment>
<organism evidence="1 2">
    <name type="scientific">Qipengyuania atrilutea</name>
    <dbReference type="NCBI Taxonomy" id="2744473"/>
    <lineage>
        <taxon>Bacteria</taxon>
        <taxon>Pseudomonadati</taxon>
        <taxon>Pseudomonadota</taxon>
        <taxon>Alphaproteobacteria</taxon>
        <taxon>Sphingomonadales</taxon>
        <taxon>Erythrobacteraceae</taxon>
        <taxon>Qipengyuania</taxon>
    </lineage>
</organism>
<reference evidence="1 2" key="1">
    <citation type="submission" date="2020-06" db="EMBL/GenBank/DDBJ databases">
        <title>Altererythrobacter sp. HHU K3-1.</title>
        <authorList>
            <person name="Zhang D."/>
            <person name="Xue H."/>
        </authorList>
    </citation>
    <scope>NUCLEOTIDE SEQUENCE [LARGE SCALE GENOMIC DNA]</scope>
    <source>
        <strain evidence="1 2">HHU K3-1</strain>
    </source>
</reference>
<keyword evidence="2" id="KW-1185">Reference proteome</keyword>
<accession>A0A850GXN5</accession>
<dbReference type="RefSeq" id="WP_176266596.1">
    <property type="nucleotide sequence ID" value="NZ_JABWGV010000001.1"/>
</dbReference>
<dbReference type="EMBL" id="JABWGV010000001">
    <property type="protein sequence ID" value="NVD44354.1"/>
    <property type="molecule type" value="Genomic_DNA"/>
</dbReference>
<dbReference type="Proteomes" id="UP000561438">
    <property type="component" value="Unassembled WGS sequence"/>
</dbReference>
<name>A0A850GXN5_9SPHN</name>
<gene>
    <name evidence="1" type="ORF">HUV48_04915</name>
</gene>
<dbReference type="AlphaFoldDB" id="A0A850GXN5"/>
<proteinExistence type="predicted"/>
<evidence type="ECO:0000313" key="1">
    <source>
        <dbReference type="EMBL" id="NVD44354.1"/>
    </source>
</evidence>
<sequence length="66" mass="7282">MGAPVNQTDFLADHDRIERAMAAEGVFQLRRYPMGGVSVVMMDDRTGSGRTFREAIDNASHERLAG</sequence>
<protein>
    <submittedName>
        <fullName evidence="1">Uncharacterized protein</fullName>
    </submittedName>
</protein>
<evidence type="ECO:0000313" key="2">
    <source>
        <dbReference type="Proteomes" id="UP000561438"/>
    </source>
</evidence>